<evidence type="ECO:0000256" key="5">
    <source>
        <dbReference type="ARBA" id="ARBA00023027"/>
    </source>
</evidence>
<dbReference type="Gene3D" id="3.30.360.10">
    <property type="entry name" value="Dihydrodipicolinate Reductase, domain 2"/>
    <property type="match status" value="1"/>
</dbReference>
<dbReference type="eggNOG" id="COG1712">
    <property type="taxonomic scope" value="Bacteria"/>
</dbReference>
<evidence type="ECO:0000259" key="7">
    <source>
        <dbReference type="Pfam" id="PF01958"/>
    </source>
</evidence>
<dbReference type="OrthoDB" id="1906017at2"/>
<dbReference type="GO" id="GO:0051287">
    <property type="term" value="F:NAD binding"/>
    <property type="evidence" value="ECO:0007669"/>
    <property type="project" value="UniProtKB-UniRule"/>
</dbReference>
<comment type="catalytic activity">
    <reaction evidence="6">
        <text>L-aspartate + NADP(+) + H2O = oxaloacetate + NH4(+) + NADPH + H(+)</text>
        <dbReference type="Rhea" id="RHEA:11784"/>
        <dbReference type="ChEBI" id="CHEBI:15377"/>
        <dbReference type="ChEBI" id="CHEBI:15378"/>
        <dbReference type="ChEBI" id="CHEBI:16452"/>
        <dbReference type="ChEBI" id="CHEBI:28938"/>
        <dbReference type="ChEBI" id="CHEBI:29991"/>
        <dbReference type="ChEBI" id="CHEBI:57783"/>
        <dbReference type="ChEBI" id="CHEBI:58349"/>
        <dbReference type="EC" id="1.4.1.21"/>
    </reaction>
</comment>
<dbReference type="PANTHER" id="PTHR31873:SF6">
    <property type="entry name" value="ASPARTATE DEHYDROGENASE DOMAIN-CONTAINING PROTEIN"/>
    <property type="match status" value="1"/>
</dbReference>
<feature type="active site" evidence="6">
    <location>
        <position position="228"/>
    </location>
</feature>
<comment type="function">
    <text evidence="6">Specifically catalyzes the NAD or NADP-dependent dehydrogenation of L-aspartate to iminoaspartate.</text>
</comment>
<evidence type="ECO:0000256" key="4">
    <source>
        <dbReference type="ARBA" id="ARBA00023002"/>
    </source>
</evidence>
<dbReference type="EMBL" id="AMSG01000007">
    <property type="protein sequence ID" value="EKF55443.1"/>
    <property type="molecule type" value="Genomic_DNA"/>
</dbReference>
<proteinExistence type="inferred from homology"/>
<dbReference type="GO" id="GO:0016639">
    <property type="term" value="F:oxidoreductase activity, acting on the CH-NH2 group of donors, NAD or NADP as acceptor"/>
    <property type="evidence" value="ECO:0007669"/>
    <property type="project" value="UniProtKB-UniRule"/>
</dbReference>
<keyword evidence="3 6" id="KW-0521">NADP</keyword>
<organism evidence="9 10">
    <name type="scientific">Galbibacter marinus</name>
    <dbReference type="NCBI Taxonomy" id="555500"/>
    <lineage>
        <taxon>Bacteria</taxon>
        <taxon>Pseudomonadati</taxon>
        <taxon>Bacteroidota</taxon>
        <taxon>Flavobacteriia</taxon>
        <taxon>Flavobacteriales</taxon>
        <taxon>Flavobacteriaceae</taxon>
        <taxon>Galbibacter</taxon>
    </lineage>
</organism>
<comment type="caution">
    <text evidence="9">The sequence shown here is derived from an EMBL/GenBank/DDBJ whole genome shotgun (WGS) entry which is preliminary data.</text>
</comment>
<keyword evidence="5 6" id="KW-0520">NAD</keyword>
<dbReference type="InterPro" id="IPR036291">
    <property type="entry name" value="NAD(P)-bd_dom_sf"/>
</dbReference>
<evidence type="ECO:0000256" key="6">
    <source>
        <dbReference type="HAMAP-Rule" id="MF_01265"/>
    </source>
</evidence>
<comment type="similarity">
    <text evidence="1 6">Belongs to the L-aspartate dehydrogenase family.</text>
</comment>
<evidence type="ECO:0000313" key="10">
    <source>
        <dbReference type="Proteomes" id="UP000007364"/>
    </source>
</evidence>
<evidence type="ECO:0000256" key="2">
    <source>
        <dbReference type="ARBA" id="ARBA00022642"/>
    </source>
</evidence>
<feature type="domain" description="Aspartate/homoserine dehydrogenase NAD-binding" evidence="8">
    <location>
        <begin position="12"/>
        <end position="131"/>
    </location>
</feature>
<dbReference type="HAMAP" id="MF_01265">
    <property type="entry name" value="NadX"/>
    <property type="match status" value="1"/>
</dbReference>
<name>K2P328_9FLAO</name>
<evidence type="ECO:0000256" key="1">
    <source>
        <dbReference type="ARBA" id="ARBA00008331"/>
    </source>
</evidence>
<dbReference type="STRING" id="555500.I215_07022"/>
<gene>
    <name evidence="6" type="primary">nadX</name>
    <name evidence="9" type="ORF">I215_07022</name>
</gene>
<dbReference type="Pfam" id="PF03447">
    <property type="entry name" value="NAD_binding_3"/>
    <property type="match status" value="1"/>
</dbReference>
<evidence type="ECO:0000313" key="9">
    <source>
        <dbReference type="EMBL" id="EKF55443.1"/>
    </source>
</evidence>
<dbReference type="GO" id="GO:0033735">
    <property type="term" value="F:aspartate dehydrogenase [NAD(P)+] activity"/>
    <property type="evidence" value="ECO:0007669"/>
    <property type="project" value="UniProtKB-EC"/>
</dbReference>
<feature type="domain" description="Aspartate dehydrogenase" evidence="7">
    <location>
        <begin position="177"/>
        <end position="253"/>
    </location>
</feature>
<keyword evidence="4 6" id="KW-0560">Oxidoreductase</keyword>
<dbReference type="Pfam" id="PF01958">
    <property type="entry name" value="Asp_DH_C"/>
    <property type="match status" value="1"/>
</dbReference>
<dbReference type="PATRIC" id="fig|555500.3.peg.1454"/>
<dbReference type="Proteomes" id="UP000007364">
    <property type="component" value="Unassembled WGS sequence"/>
</dbReference>
<dbReference type="SUPFAM" id="SSF51735">
    <property type="entry name" value="NAD(P)-binding Rossmann-fold domains"/>
    <property type="match status" value="1"/>
</dbReference>
<comment type="caution">
    <text evidence="6">Lacks conserved residue(s) required for the propagation of feature annotation.</text>
</comment>
<dbReference type="AlphaFoldDB" id="K2P328"/>
<dbReference type="EC" id="1.4.1.21" evidence="6"/>
<dbReference type="Gene3D" id="3.40.50.720">
    <property type="entry name" value="NAD(P)-binding Rossmann-like Domain"/>
    <property type="match status" value="1"/>
</dbReference>
<evidence type="ECO:0000256" key="3">
    <source>
        <dbReference type="ARBA" id="ARBA00022857"/>
    </source>
</evidence>
<dbReference type="UniPathway" id="UPA00253">
    <property type="reaction ID" value="UER00456"/>
</dbReference>
<reference evidence="9 10" key="1">
    <citation type="journal article" date="2012" name="J. Bacteriol.">
        <title>Genome Sequence of Galbibacter marinum Type Strain ck-I2-15.</title>
        <authorList>
            <person name="Lai Q."/>
            <person name="Li C."/>
            <person name="Shao Z."/>
        </authorList>
    </citation>
    <scope>NUCLEOTIDE SEQUENCE [LARGE SCALE GENOMIC DNA]</scope>
    <source>
        <strain evidence="10">ck-I2-15</strain>
    </source>
</reference>
<dbReference type="PANTHER" id="PTHR31873">
    <property type="entry name" value="L-ASPARTATE DEHYDROGENASE-RELATED"/>
    <property type="match status" value="1"/>
</dbReference>
<protein>
    <recommendedName>
        <fullName evidence="6">L-aspartate dehydrogenase</fullName>
        <ecNumber evidence="6">1.4.1.21</ecNumber>
    </recommendedName>
</protein>
<sequence>MKEAKKTLAIVGCGKLADIVVDALLSGVLDDYQLIGSYSRTFEKAQKLAERINKEEIGYRCDAYESISEIIALKPDYIVESAAPVALRELALPALKNGSSIVTLSIGALADEEFYNQVQETAKKHGTRVHLVSGSIGGFDVLRTASLMGDCEITFDTEKSPKSLRSTSVYESALETDAKKVFSGNAKQAIALFPTKVNVAVAASLASVGPENIKVSVTSVPDYIGDDHRIEIKNEEVHAIVDVYSKTSKIAGWSVVNTLRNITSPIVF</sequence>
<accession>K2P328</accession>
<dbReference type="SUPFAM" id="SSF55347">
    <property type="entry name" value="Glyceraldehyde-3-phosphate dehydrogenase-like, C-terminal domain"/>
    <property type="match status" value="1"/>
</dbReference>
<keyword evidence="2 6" id="KW-0662">Pyridine nucleotide biosynthesis</keyword>
<dbReference type="GO" id="GO:0050661">
    <property type="term" value="F:NADP binding"/>
    <property type="evidence" value="ECO:0007669"/>
    <property type="project" value="UniProtKB-UniRule"/>
</dbReference>
<keyword evidence="10" id="KW-1185">Reference proteome</keyword>
<dbReference type="InterPro" id="IPR020626">
    <property type="entry name" value="Asp_DH_prok"/>
</dbReference>
<dbReference type="GO" id="GO:0009435">
    <property type="term" value="P:NAD+ biosynthetic process"/>
    <property type="evidence" value="ECO:0007669"/>
    <property type="project" value="UniProtKB-UniRule"/>
</dbReference>
<comment type="miscellaneous">
    <text evidence="6">The iminoaspartate product is unstable in aqueous solution and can decompose to oxaloacetate and ammonia.</text>
</comment>
<dbReference type="InterPro" id="IPR005106">
    <property type="entry name" value="Asp/hSer_DH_NAD-bd"/>
</dbReference>
<dbReference type="InterPro" id="IPR002811">
    <property type="entry name" value="Asp_DH"/>
</dbReference>
<feature type="binding site" evidence="6">
    <location>
        <position position="198"/>
    </location>
    <ligand>
        <name>NAD(+)</name>
        <dbReference type="ChEBI" id="CHEBI:57540"/>
    </ligand>
</feature>
<comment type="catalytic activity">
    <reaction evidence="6">
        <text>L-aspartate + NAD(+) + H2O = oxaloacetate + NH4(+) + NADH + H(+)</text>
        <dbReference type="Rhea" id="RHEA:11788"/>
        <dbReference type="ChEBI" id="CHEBI:15377"/>
        <dbReference type="ChEBI" id="CHEBI:15378"/>
        <dbReference type="ChEBI" id="CHEBI:16452"/>
        <dbReference type="ChEBI" id="CHEBI:28938"/>
        <dbReference type="ChEBI" id="CHEBI:29991"/>
        <dbReference type="ChEBI" id="CHEBI:57540"/>
        <dbReference type="ChEBI" id="CHEBI:57945"/>
        <dbReference type="EC" id="1.4.1.21"/>
    </reaction>
</comment>
<comment type="pathway">
    <text evidence="6">Cofactor biosynthesis; NAD(+) biosynthesis; iminoaspartate from L-aspartate (dehydrogenase route): step 1/1.</text>
</comment>
<evidence type="ECO:0000259" key="8">
    <source>
        <dbReference type="Pfam" id="PF03447"/>
    </source>
</evidence>